<evidence type="ECO:0000313" key="11">
    <source>
        <dbReference type="WBParaSite" id="HNAJ_0000510101-mRNA-1"/>
    </source>
</evidence>
<dbReference type="SUPFAM" id="SSF54001">
    <property type="entry name" value="Cysteine proteinases"/>
    <property type="match status" value="1"/>
</dbReference>
<dbReference type="PROSITE" id="PS50235">
    <property type="entry name" value="USP_3"/>
    <property type="match status" value="1"/>
</dbReference>
<keyword evidence="5" id="KW-0833">Ubl conjugation pathway</keyword>
<dbReference type="Gene3D" id="3.90.70.10">
    <property type="entry name" value="Cysteine proteinases"/>
    <property type="match status" value="1"/>
</dbReference>
<dbReference type="EC" id="3.4.19.12" evidence="3"/>
<keyword evidence="4" id="KW-0645">Protease</keyword>
<evidence type="ECO:0000256" key="1">
    <source>
        <dbReference type="ARBA" id="ARBA00000707"/>
    </source>
</evidence>
<dbReference type="AlphaFoldDB" id="A0A0R3TDG2"/>
<dbReference type="GO" id="GO:0005634">
    <property type="term" value="C:nucleus"/>
    <property type="evidence" value="ECO:0007669"/>
    <property type="project" value="TreeGrafter"/>
</dbReference>
<proteinExistence type="inferred from homology"/>
<dbReference type="GO" id="GO:0016579">
    <property type="term" value="P:protein deubiquitination"/>
    <property type="evidence" value="ECO:0007669"/>
    <property type="project" value="InterPro"/>
</dbReference>
<dbReference type="InterPro" id="IPR038765">
    <property type="entry name" value="Papain-like_cys_pep_sf"/>
</dbReference>
<feature type="domain" description="USP" evidence="8">
    <location>
        <begin position="408"/>
        <end position="572"/>
    </location>
</feature>
<dbReference type="OrthoDB" id="6313598at2759"/>
<evidence type="ECO:0000259" key="8">
    <source>
        <dbReference type="PROSITE" id="PS50235"/>
    </source>
</evidence>
<comment type="catalytic activity">
    <reaction evidence="1">
        <text>Thiol-dependent hydrolysis of ester, thioester, amide, peptide and isopeptide bonds formed by the C-terminal Gly of ubiquitin (a 76-residue protein attached to proteins as an intracellular targeting signal).</text>
        <dbReference type="EC" id="3.4.19.12"/>
    </reaction>
</comment>
<dbReference type="Pfam" id="PF00443">
    <property type="entry name" value="UCH"/>
    <property type="match status" value="1"/>
</dbReference>
<gene>
    <name evidence="9" type="ORF">HNAJ_LOCUS5099</name>
</gene>
<evidence type="ECO:0000313" key="10">
    <source>
        <dbReference type="Proteomes" id="UP000278807"/>
    </source>
</evidence>
<dbReference type="STRING" id="102285.A0A0R3TDG2"/>
<evidence type="ECO:0000256" key="7">
    <source>
        <dbReference type="ARBA" id="ARBA00022807"/>
    </source>
</evidence>
<evidence type="ECO:0000256" key="2">
    <source>
        <dbReference type="ARBA" id="ARBA00009085"/>
    </source>
</evidence>
<dbReference type="GO" id="GO:0006508">
    <property type="term" value="P:proteolysis"/>
    <property type="evidence" value="ECO:0007669"/>
    <property type="project" value="UniProtKB-KW"/>
</dbReference>
<protein>
    <recommendedName>
        <fullName evidence="3">ubiquitinyl hydrolase 1</fullName>
        <ecNumber evidence="3">3.4.19.12</ecNumber>
    </recommendedName>
</protein>
<dbReference type="InterPro" id="IPR028889">
    <property type="entry name" value="USP"/>
</dbReference>
<dbReference type="PANTHER" id="PTHR24006">
    <property type="entry name" value="UBIQUITIN CARBOXYL-TERMINAL HYDROLASE"/>
    <property type="match status" value="1"/>
</dbReference>
<evidence type="ECO:0000256" key="4">
    <source>
        <dbReference type="ARBA" id="ARBA00022670"/>
    </source>
</evidence>
<accession>A0A0R3TDG2</accession>
<dbReference type="EMBL" id="UZAE01004056">
    <property type="protein sequence ID" value="VDO00959.1"/>
    <property type="molecule type" value="Genomic_DNA"/>
</dbReference>
<evidence type="ECO:0000256" key="6">
    <source>
        <dbReference type="ARBA" id="ARBA00022801"/>
    </source>
</evidence>
<keyword evidence="7" id="KW-0788">Thiol protease</keyword>
<evidence type="ECO:0000313" key="9">
    <source>
        <dbReference type="EMBL" id="VDO00959.1"/>
    </source>
</evidence>
<dbReference type="WBParaSite" id="HNAJ_0000510101-mRNA-1">
    <property type="protein sequence ID" value="HNAJ_0000510101-mRNA-1"/>
    <property type="gene ID" value="HNAJ_0000510101"/>
</dbReference>
<dbReference type="GO" id="GO:0005829">
    <property type="term" value="C:cytosol"/>
    <property type="evidence" value="ECO:0007669"/>
    <property type="project" value="TreeGrafter"/>
</dbReference>
<dbReference type="InterPro" id="IPR050164">
    <property type="entry name" value="Peptidase_C19"/>
</dbReference>
<dbReference type="Proteomes" id="UP000278807">
    <property type="component" value="Unassembled WGS sequence"/>
</dbReference>
<reference evidence="11" key="1">
    <citation type="submission" date="2017-02" db="UniProtKB">
        <authorList>
            <consortium name="WormBaseParasite"/>
        </authorList>
    </citation>
    <scope>IDENTIFICATION</scope>
</reference>
<dbReference type="InterPro" id="IPR001394">
    <property type="entry name" value="Peptidase_C19_UCH"/>
</dbReference>
<comment type="similarity">
    <text evidence="2">Belongs to the peptidase C19 family.</text>
</comment>
<organism evidence="11">
    <name type="scientific">Rodentolepis nana</name>
    <name type="common">Dwarf tapeworm</name>
    <name type="synonym">Hymenolepis nana</name>
    <dbReference type="NCBI Taxonomy" id="102285"/>
    <lineage>
        <taxon>Eukaryota</taxon>
        <taxon>Metazoa</taxon>
        <taxon>Spiralia</taxon>
        <taxon>Lophotrochozoa</taxon>
        <taxon>Platyhelminthes</taxon>
        <taxon>Cestoda</taxon>
        <taxon>Eucestoda</taxon>
        <taxon>Cyclophyllidea</taxon>
        <taxon>Hymenolepididae</taxon>
        <taxon>Rodentolepis</taxon>
    </lineage>
</organism>
<sequence length="572" mass="65237">MMFSSDILGSISLNFLEKILHAASLFNSSECYKPDDENAQRTKTSSEDVFSVGDDEHADKYFRDIDLFLEYCKVLEKNKEVVSNNDIDSYLNPCESSVSEKMACSGVIFLLKNPKLPETNEKHTKIIARFIFSAPVKYHSKLAGVFCIALVSPIRILDHTIAIIFDSLYQCHSSNPQQLQDIISSCISLMLAQMHSPSDFVQLFQFFLKCTSMVSGFRGSLWISCILFKAISDGTFDKSLIEQLIDETISFIRTQSEFAYELHVVLAVLFILAVRFNLFKTISANSLESILSHFNGVRMRWNEIGIFLRYFYAHYLGVLYNHVCGFATEYEERLLINLLDLLSFRLNIFILSSFTKIVNILFEPLTYEKAFELSPLWLEIMDMFYETPHKYEGAYSASKAVTIIAPYRGLRNPSTICYGNSTIQMLSKIPLFRQHFDRHCKSGETCGDLHKELKEVFDSLDTPLDEKEVDASSFIRKSRPTYFEDDAHEDAQEYLNHLLDQLQVESTSKTSPASPSYIADTFIGCQSRVSNCATCRWEIDKREETFTTLMLSLEVSTTPLNGGTVSFLSTCE</sequence>
<evidence type="ECO:0000256" key="3">
    <source>
        <dbReference type="ARBA" id="ARBA00012759"/>
    </source>
</evidence>
<dbReference type="PANTHER" id="PTHR24006:SF888">
    <property type="entry name" value="UBIQUITIN CARBOXYL-TERMINAL HYDROLASE 30"/>
    <property type="match status" value="1"/>
</dbReference>
<keyword evidence="10" id="KW-1185">Reference proteome</keyword>
<keyword evidence="6" id="KW-0378">Hydrolase</keyword>
<reference evidence="9 10" key="2">
    <citation type="submission" date="2018-11" db="EMBL/GenBank/DDBJ databases">
        <authorList>
            <consortium name="Pathogen Informatics"/>
        </authorList>
    </citation>
    <scope>NUCLEOTIDE SEQUENCE [LARGE SCALE GENOMIC DNA]</scope>
</reference>
<dbReference type="GO" id="GO:0004843">
    <property type="term" value="F:cysteine-type deubiquitinase activity"/>
    <property type="evidence" value="ECO:0007669"/>
    <property type="project" value="UniProtKB-EC"/>
</dbReference>
<evidence type="ECO:0000256" key="5">
    <source>
        <dbReference type="ARBA" id="ARBA00022786"/>
    </source>
</evidence>
<name>A0A0R3TDG2_RODNA</name>